<dbReference type="Proteomes" id="UP001152797">
    <property type="component" value="Unassembled WGS sequence"/>
</dbReference>
<evidence type="ECO:0000313" key="5">
    <source>
        <dbReference type="Proteomes" id="UP001152797"/>
    </source>
</evidence>
<reference evidence="4 5" key="2">
    <citation type="submission" date="2024-05" db="EMBL/GenBank/DDBJ databases">
        <authorList>
            <person name="Chen Y."/>
            <person name="Shah S."/>
            <person name="Dougan E. K."/>
            <person name="Thang M."/>
            <person name="Chan C."/>
        </authorList>
    </citation>
    <scope>NUCLEOTIDE SEQUENCE [LARGE SCALE GENOMIC DNA]</scope>
</reference>
<keyword evidence="2" id="KW-0812">Transmembrane</keyword>
<dbReference type="AlphaFoldDB" id="A0A9P1FPD3"/>
<gene>
    <name evidence="3" type="ORF">C1SCF055_LOCUS11088</name>
</gene>
<proteinExistence type="predicted"/>
<evidence type="ECO:0000256" key="2">
    <source>
        <dbReference type="SAM" id="Phobius"/>
    </source>
</evidence>
<dbReference type="EMBL" id="CAMXCT020000806">
    <property type="protein sequence ID" value="CAL1136853.1"/>
    <property type="molecule type" value="Genomic_DNA"/>
</dbReference>
<comment type="caution">
    <text evidence="3">The sequence shown here is derived from an EMBL/GenBank/DDBJ whole genome shotgun (WGS) entry which is preliminary data.</text>
</comment>
<protein>
    <submittedName>
        <fullName evidence="3">Uncharacterized protein</fullName>
    </submittedName>
</protein>
<feature type="transmembrane region" description="Helical" evidence="2">
    <location>
        <begin position="318"/>
        <end position="339"/>
    </location>
</feature>
<dbReference type="EMBL" id="CAMXCT030000806">
    <property type="protein sequence ID" value="CAL4770790.1"/>
    <property type="molecule type" value="Genomic_DNA"/>
</dbReference>
<evidence type="ECO:0000313" key="3">
    <source>
        <dbReference type="EMBL" id="CAI3983478.1"/>
    </source>
</evidence>
<evidence type="ECO:0000256" key="1">
    <source>
        <dbReference type="SAM" id="MobiDB-lite"/>
    </source>
</evidence>
<feature type="transmembrane region" description="Helical" evidence="2">
    <location>
        <begin position="124"/>
        <end position="140"/>
    </location>
</feature>
<sequence length="370" mass="41954">MAEMDFVPSERKPGEDWTTQVKSSKSCDSAASTHAQDVFQLRTEVTEDLSPKGWNTDLVEANHDLETGAKMQCSGEAQVEPSTQEKVPETSRKQKEVWYVLMTMLYFVYRSQEESIFTPKAFSLRWNDLVGLIFIVSFLLTRKPSYLVYAINPFRNVVMILLQTIWPRMKAEETNPEYYRNISSASIQLCSACAIWFLTTPQPIGVGTRWALEMPCLDTSCLRGRMSCLKKWLTRVVNFLLIATGIAAVLMALEKQTHGFHSLHTEDHGWKIILSVVLGVAEEVTWRNVYMADNNNSMQAFTWGVNHIVAGTGMNNPWVYGVVSGSYAFCLGVTPYVTLRFFHHAAVEYFVIDNLVKPEGHPIWLTQSVV</sequence>
<dbReference type="EMBL" id="CAMXCT010000806">
    <property type="protein sequence ID" value="CAI3983478.1"/>
    <property type="molecule type" value="Genomic_DNA"/>
</dbReference>
<name>A0A9P1FPD3_9DINO</name>
<feature type="region of interest" description="Disordered" evidence="1">
    <location>
        <begin position="1"/>
        <end position="29"/>
    </location>
</feature>
<accession>A0A9P1FPD3</accession>
<keyword evidence="2" id="KW-1133">Transmembrane helix</keyword>
<keyword evidence="5" id="KW-1185">Reference proteome</keyword>
<evidence type="ECO:0000313" key="4">
    <source>
        <dbReference type="EMBL" id="CAL4770790.1"/>
    </source>
</evidence>
<feature type="compositionally biased region" description="Polar residues" evidence="1">
    <location>
        <begin position="17"/>
        <end position="29"/>
    </location>
</feature>
<dbReference type="OrthoDB" id="417377at2759"/>
<feature type="transmembrane region" description="Helical" evidence="2">
    <location>
        <begin position="232"/>
        <end position="253"/>
    </location>
</feature>
<keyword evidence="2" id="KW-0472">Membrane</keyword>
<reference evidence="3" key="1">
    <citation type="submission" date="2022-10" db="EMBL/GenBank/DDBJ databases">
        <authorList>
            <person name="Chen Y."/>
            <person name="Dougan E. K."/>
            <person name="Chan C."/>
            <person name="Rhodes N."/>
            <person name="Thang M."/>
        </authorList>
    </citation>
    <scope>NUCLEOTIDE SEQUENCE</scope>
</reference>
<organism evidence="3">
    <name type="scientific">Cladocopium goreaui</name>
    <dbReference type="NCBI Taxonomy" id="2562237"/>
    <lineage>
        <taxon>Eukaryota</taxon>
        <taxon>Sar</taxon>
        <taxon>Alveolata</taxon>
        <taxon>Dinophyceae</taxon>
        <taxon>Suessiales</taxon>
        <taxon>Symbiodiniaceae</taxon>
        <taxon>Cladocopium</taxon>
    </lineage>
</organism>